<protein>
    <submittedName>
        <fullName evidence="3">Outer membrane beta-barrel protein</fullName>
    </submittedName>
</protein>
<name>A0AAP2GNQ4_9BACT</name>
<reference evidence="3 4" key="1">
    <citation type="submission" date="2021-05" db="EMBL/GenBank/DDBJ databases">
        <title>A Polyphasic approach of four new species of the genus Ohtaekwangia: Ohtaekwangia histidinii sp. nov., Ohtaekwangia cretensis sp. nov., Ohtaekwangia indiensis sp. nov., Ohtaekwangia reichenbachii sp. nov. from diverse environment.</title>
        <authorList>
            <person name="Octaviana S."/>
        </authorList>
    </citation>
    <scope>NUCLEOTIDE SEQUENCE [LARGE SCALE GENOMIC DNA]</scope>
    <source>
        <strain evidence="3 4">PWU4</strain>
    </source>
</reference>
<proteinExistence type="predicted"/>
<keyword evidence="1" id="KW-0732">Signal</keyword>
<evidence type="ECO:0000313" key="4">
    <source>
        <dbReference type="Proteomes" id="UP001319200"/>
    </source>
</evidence>
<organism evidence="3 4">
    <name type="scientific">Chryseosolibacter histidini</name>
    <dbReference type="NCBI Taxonomy" id="2782349"/>
    <lineage>
        <taxon>Bacteria</taxon>
        <taxon>Pseudomonadati</taxon>
        <taxon>Bacteroidota</taxon>
        <taxon>Cytophagia</taxon>
        <taxon>Cytophagales</taxon>
        <taxon>Chryseotaleaceae</taxon>
        <taxon>Chryseosolibacter</taxon>
    </lineage>
</organism>
<dbReference type="AlphaFoldDB" id="A0AAP2GNQ4"/>
<gene>
    <name evidence="3" type="ORF">KK083_07645</name>
</gene>
<evidence type="ECO:0000313" key="3">
    <source>
        <dbReference type="EMBL" id="MBT1696742.1"/>
    </source>
</evidence>
<accession>A0AAP2GNQ4</accession>
<evidence type="ECO:0000256" key="1">
    <source>
        <dbReference type="SAM" id="SignalP"/>
    </source>
</evidence>
<feature type="signal peptide" evidence="1">
    <location>
        <begin position="1"/>
        <end position="22"/>
    </location>
</feature>
<sequence>MKRTIQVFVACFLLLAAQQTFAQMQLAVGIKAGPNFANIDTKASAGQNYKNRTGFHGGAFVLIKATKIGIQPEILFSQQGSKVQINSQNFESNFTYVNIPVMIKLYTVAGINIQAGPQFGFVTNAEAPIEDQLNPGSYKVADVKDKMKSSDITAALGLGWDLPFGLTIDARYNLGLSKIYDKAPSTQQTTDAKNQVFQLSLGYKLIKLGK</sequence>
<dbReference type="RefSeq" id="WP_254162143.1">
    <property type="nucleotide sequence ID" value="NZ_JAHESF010000006.1"/>
</dbReference>
<evidence type="ECO:0000259" key="2">
    <source>
        <dbReference type="Pfam" id="PF13568"/>
    </source>
</evidence>
<keyword evidence="4" id="KW-1185">Reference proteome</keyword>
<dbReference type="EMBL" id="JAHESF010000006">
    <property type="protein sequence ID" value="MBT1696742.1"/>
    <property type="molecule type" value="Genomic_DNA"/>
</dbReference>
<dbReference type="InterPro" id="IPR025665">
    <property type="entry name" value="Beta-barrel_OMP_2"/>
</dbReference>
<dbReference type="Pfam" id="PF13568">
    <property type="entry name" value="OMP_b-brl_2"/>
    <property type="match status" value="1"/>
</dbReference>
<comment type="caution">
    <text evidence="3">The sequence shown here is derived from an EMBL/GenBank/DDBJ whole genome shotgun (WGS) entry which is preliminary data.</text>
</comment>
<feature type="chain" id="PRO_5042910409" evidence="1">
    <location>
        <begin position="23"/>
        <end position="210"/>
    </location>
</feature>
<dbReference type="Proteomes" id="UP001319200">
    <property type="component" value="Unassembled WGS sequence"/>
</dbReference>
<feature type="domain" description="Outer membrane protein beta-barrel" evidence="2">
    <location>
        <begin position="21"/>
        <end position="180"/>
    </location>
</feature>